<gene>
    <name evidence="2" type="ORF">KDW_07400</name>
</gene>
<comment type="caution">
    <text evidence="2">The sequence shown here is derived from an EMBL/GenBank/DDBJ whole genome shotgun (WGS) entry which is preliminary data.</text>
</comment>
<evidence type="ECO:0000256" key="1">
    <source>
        <dbReference type="SAM" id="MobiDB-lite"/>
    </source>
</evidence>
<organism evidence="2 3">
    <name type="scientific">Dictyobacter vulcani</name>
    <dbReference type="NCBI Taxonomy" id="2607529"/>
    <lineage>
        <taxon>Bacteria</taxon>
        <taxon>Bacillati</taxon>
        <taxon>Chloroflexota</taxon>
        <taxon>Ktedonobacteria</taxon>
        <taxon>Ktedonobacterales</taxon>
        <taxon>Dictyobacteraceae</taxon>
        <taxon>Dictyobacter</taxon>
    </lineage>
</organism>
<reference evidence="2 3" key="1">
    <citation type="submission" date="2019-10" db="EMBL/GenBank/DDBJ databases">
        <title>Dictyobacter vulcani sp. nov., within the class Ktedonobacteria, isolated from soil of volcanic Mt. Zao.</title>
        <authorList>
            <person name="Zheng Y."/>
            <person name="Wang C.M."/>
            <person name="Sakai Y."/>
            <person name="Abe K."/>
            <person name="Yokota A."/>
            <person name="Yabe S."/>
        </authorList>
    </citation>
    <scope>NUCLEOTIDE SEQUENCE [LARGE SCALE GENOMIC DNA]</scope>
    <source>
        <strain evidence="2 3">W12</strain>
    </source>
</reference>
<dbReference type="EMBL" id="BKZW01000001">
    <property type="protein sequence ID" value="GER86578.1"/>
    <property type="molecule type" value="Genomic_DNA"/>
</dbReference>
<dbReference type="Proteomes" id="UP000326912">
    <property type="component" value="Unassembled WGS sequence"/>
</dbReference>
<evidence type="ECO:0000313" key="2">
    <source>
        <dbReference type="EMBL" id="GER86578.1"/>
    </source>
</evidence>
<protein>
    <submittedName>
        <fullName evidence="2">Uncharacterized protein</fullName>
    </submittedName>
</protein>
<evidence type="ECO:0000313" key="3">
    <source>
        <dbReference type="Proteomes" id="UP000326912"/>
    </source>
</evidence>
<feature type="region of interest" description="Disordered" evidence="1">
    <location>
        <begin position="68"/>
        <end position="101"/>
    </location>
</feature>
<dbReference type="RefSeq" id="WP_151754681.1">
    <property type="nucleotide sequence ID" value="NZ_BKZW01000001.1"/>
</dbReference>
<name>A0A5J4KCR4_9CHLR</name>
<accession>A0A5J4KCR4</accession>
<keyword evidence="3" id="KW-1185">Reference proteome</keyword>
<sequence length="101" mass="11143">MRTDEDIYWSTSLPKDHEALQALDAFCKEWGGLTRSEATRRILIEWEKIRIGKDVSAWGPNASARLAASVPSERAPRMPGSAQKPHIPSQAAKAASQVLDD</sequence>
<dbReference type="AlphaFoldDB" id="A0A5J4KCR4"/>
<proteinExistence type="predicted"/>